<evidence type="ECO:0000313" key="4">
    <source>
        <dbReference type="Proteomes" id="UP000642094"/>
    </source>
</evidence>
<proteinExistence type="predicted"/>
<accession>A0ABR7ZXP2</accession>
<organism evidence="3 4">
    <name type="scientific">Pseudanabaena mucicola FACHB-723</name>
    <dbReference type="NCBI Taxonomy" id="2692860"/>
    <lineage>
        <taxon>Bacteria</taxon>
        <taxon>Bacillati</taxon>
        <taxon>Cyanobacteriota</taxon>
        <taxon>Cyanophyceae</taxon>
        <taxon>Pseudanabaenales</taxon>
        <taxon>Pseudanabaenaceae</taxon>
        <taxon>Pseudanabaena</taxon>
    </lineage>
</organism>
<dbReference type="EMBL" id="JACJQB010000019">
    <property type="protein sequence ID" value="MBD2188627.1"/>
    <property type="molecule type" value="Genomic_DNA"/>
</dbReference>
<dbReference type="RefSeq" id="WP_190403478.1">
    <property type="nucleotide sequence ID" value="NZ_JACJQB010000019.1"/>
</dbReference>
<evidence type="ECO:0000313" key="3">
    <source>
        <dbReference type="EMBL" id="MBD2188627.1"/>
    </source>
</evidence>
<keyword evidence="2" id="KW-1133">Transmembrane helix</keyword>
<evidence type="ECO:0000256" key="2">
    <source>
        <dbReference type="SAM" id="Phobius"/>
    </source>
</evidence>
<feature type="compositionally biased region" description="Low complexity" evidence="1">
    <location>
        <begin position="174"/>
        <end position="191"/>
    </location>
</feature>
<comment type="caution">
    <text evidence="3">The sequence shown here is derived from an EMBL/GenBank/DDBJ whole genome shotgun (WGS) entry which is preliminary data.</text>
</comment>
<dbReference type="Proteomes" id="UP000642094">
    <property type="component" value="Unassembled WGS sequence"/>
</dbReference>
<evidence type="ECO:0000256" key="1">
    <source>
        <dbReference type="SAM" id="MobiDB-lite"/>
    </source>
</evidence>
<keyword evidence="4" id="KW-1185">Reference proteome</keyword>
<keyword evidence="2" id="KW-0812">Transmembrane</keyword>
<keyword evidence="2" id="KW-0472">Membrane</keyword>
<name>A0ABR7ZXP2_9CYAN</name>
<feature type="region of interest" description="Disordered" evidence="1">
    <location>
        <begin position="1"/>
        <end position="59"/>
    </location>
</feature>
<sequence length="191" mass="21116">MVAKRDLSPRFSPPVQKKPLRSQRQYRQNDVVSINSRSRSTLGNQQSPANKSSSYSEAVAHSVQHKREQFCRTKAIEAVVVIAVNVALSLAAVIAIAKLLPYQASQKDSLDDITTEVNSTEKRVNDLREQLPQTLNSGKSQELAVRKQGWIKNNQVTVKLLDPSEIASPNTDGLANTTTTAQKQQNNLKNP</sequence>
<feature type="compositionally biased region" description="Polar residues" evidence="1">
    <location>
        <begin position="22"/>
        <end position="56"/>
    </location>
</feature>
<protein>
    <recommendedName>
        <fullName evidence="5">Cell division protein FtsL</fullName>
    </recommendedName>
</protein>
<reference evidence="3 4" key="1">
    <citation type="journal article" date="2020" name="ISME J.">
        <title>Comparative genomics reveals insights into cyanobacterial evolution and habitat adaptation.</title>
        <authorList>
            <person name="Chen M.Y."/>
            <person name="Teng W.K."/>
            <person name="Zhao L."/>
            <person name="Hu C.X."/>
            <person name="Zhou Y.K."/>
            <person name="Han B.P."/>
            <person name="Song L.R."/>
            <person name="Shu W.S."/>
        </authorList>
    </citation>
    <scope>NUCLEOTIDE SEQUENCE [LARGE SCALE GENOMIC DNA]</scope>
    <source>
        <strain evidence="3 4">FACHB-723</strain>
    </source>
</reference>
<feature type="region of interest" description="Disordered" evidence="1">
    <location>
        <begin position="162"/>
        <end position="191"/>
    </location>
</feature>
<feature type="transmembrane region" description="Helical" evidence="2">
    <location>
        <begin position="75"/>
        <end position="97"/>
    </location>
</feature>
<evidence type="ECO:0008006" key="5">
    <source>
        <dbReference type="Google" id="ProtNLM"/>
    </source>
</evidence>
<gene>
    <name evidence="3" type="ORF">H6F41_10770</name>
</gene>